<evidence type="ECO:0000259" key="3">
    <source>
        <dbReference type="Pfam" id="PF13490"/>
    </source>
</evidence>
<reference evidence="4" key="1">
    <citation type="submission" date="2024-05" db="EMBL/GenBank/DDBJ databases">
        <authorList>
            <person name="Cai S.Y."/>
            <person name="Jin L.M."/>
            <person name="Li H.R."/>
        </authorList>
    </citation>
    <scope>NUCLEOTIDE SEQUENCE</scope>
    <source>
        <strain evidence="4">A5-74</strain>
    </source>
</reference>
<dbReference type="Gene3D" id="1.10.10.1320">
    <property type="entry name" value="Anti-sigma factor, zinc-finger domain"/>
    <property type="match status" value="1"/>
</dbReference>
<gene>
    <name evidence="4" type="ORF">ABLG96_12045</name>
</gene>
<sequence>MSSFFSEAFADHLSFDAVVAFADGELSLAAYQRAAAHIARCTSCAGEVAEQTQARELLRSAFAPKMPGSLFDQLRSIPVALPVSSVESVADVAQRTANRSWFGRH</sequence>
<keyword evidence="1" id="KW-0805">Transcription regulation</keyword>
<feature type="domain" description="Putative zinc-finger" evidence="3">
    <location>
        <begin position="18"/>
        <end position="45"/>
    </location>
</feature>
<dbReference type="InterPro" id="IPR041916">
    <property type="entry name" value="Anti_sigma_zinc_sf"/>
</dbReference>
<keyword evidence="2" id="KW-0804">Transcription</keyword>
<dbReference type="Pfam" id="PF13490">
    <property type="entry name" value="zf-HC2"/>
    <property type="match status" value="1"/>
</dbReference>
<dbReference type="EMBL" id="CP159218">
    <property type="protein sequence ID" value="XCG62015.1"/>
    <property type="molecule type" value="Genomic_DNA"/>
</dbReference>
<name>A0AAU8DJP5_9ACTN</name>
<dbReference type="RefSeq" id="WP_353647630.1">
    <property type="nucleotide sequence ID" value="NZ_CP159218.1"/>
</dbReference>
<evidence type="ECO:0000256" key="1">
    <source>
        <dbReference type="ARBA" id="ARBA00023015"/>
    </source>
</evidence>
<dbReference type="InterPro" id="IPR027383">
    <property type="entry name" value="Znf_put"/>
</dbReference>
<proteinExistence type="predicted"/>
<dbReference type="AlphaFoldDB" id="A0AAU8DJP5"/>
<evidence type="ECO:0000256" key="2">
    <source>
        <dbReference type="ARBA" id="ARBA00023163"/>
    </source>
</evidence>
<evidence type="ECO:0000313" key="4">
    <source>
        <dbReference type="EMBL" id="XCG62015.1"/>
    </source>
</evidence>
<protein>
    <submittedName>
        <fullName evidence="4">Zf-HC2 domain-containing protein</fullName>
    </submittedName>
</protein>
<accession>A0AAU8DJP5</accession>
<organism evidence="4">
    <name type="scientific">Nakamurella sp. A5-74</name>
    <dbReference type="NCBI Taxonomy" id="3158264"/>
    <lineage>
        <taxon>Bacteria</taxon>
        <taxon>Bacillati</taxon>
        <taxon>Actinomycetota</taxon>
        <taxon>Actinomycetes</taxon>
        <taxon>Nakamurellales</taxon>
        <taxon>Nakamurellaceae</taxon>
        <taxon>Nakamurella</taxon>
    </lineage>
</organism>